<dbReference type="FunFam" id="3.40.50.300:FF:000056">
    <property type="entry name" value="Cell division ATP-binding protein FtsE"/>
    <property type="match status" value="1"/>
</dbReference>
<evidence type="ECO:0000256" key="2">
    <source>
        <dbReference type="ARBA" id="ARBA00022448"/>
    </source>
</evidence>
<dbReference type="InterPro" id="IPR045865">
    <property type="entry name" value="ACT-like_dom_sf"/>
</dbReference>
<keyword evidence="4" id="KW-0547">Nucleotide-binding</keyword>
<dbReference type="PROSITE" id="PS00211">
    <property type="entry name" value="ABC_TRANSPORTER_1"/>
    <property type="match status" value="1"/>
</dbReference>
<dbReference type="Pfam" id="PF09383">
    <property type="entry name" value="NIL"/>
    <property type="match status" value="1"/>
</dbReference>
<evidence type="ECO:0000313" key="12">
    <source>
        <dbReference type="EMBL" id="XCG63914.1"/>
    </source>
</evidence>
<reference evidence="12" key="1">
    <citation type="submission" date="2024-05" db="EMBL/GenBank/DDBJ databases">
        <authorList>
            <person name="Cai S.Y."/>
            <person name="Jin L.M."/>
            <person name="Li H.R."/>
        </authorList>
    </citation>
    <scope>NUCLEOTIDE SEQUENCE</scope>
    <source>
        <strain evidence="12">A5-74</strain>
    </source>
</reference>
<dbReference type="GO" id="GO:0006865">
    <property type="term" value="P:amino acid transport"/>
    <property type="evidence" value="ECO:0007669"/>
    <property type="project" value="UniProtKB-KW"/>
</dbReference>
<proteinExistence type="inferred from homology"/>
<protein>
    <submittedName>
        <fullName evidence="12">Methionine ABC transporter ATP-binding protein</fullName>
    </submittedName>
</protein>
<comment type="subunit">
    <text evidence="10">Homodimer. Forms a membrane-associated complex with FtsX.</text>
</comment>
<dbReference type="InterPro" id="IPR017871">
    <property type="entry name" value="ABC_transporter-like_CS"/>
</dbReference>
<dbReference type="AlphaFoldDB" id="A0AAU8DRW4"/>
<evidence type="ECO:0000256" key="3">
    <source>
        <dbReference type="ARBA" id="ARBA00022475"/>
    </source>
</evidence>
<dbReference type="CDD" id="cd03258">
    <property type="entry name" value="ABC_MetN_methionine_transporter"/>
    <property type="match status" value="1"/>
</dbReference>
<dbReference type="PANTHER" id="PTHR43166:SF30">
    <property type="entry name" value="METHIONINE IMPORT ATP-BINDING PROTEIN METN"/>
    <property type="match status" value="1"/>
</dbReference>
<dbReference type="GO" id="GO:0005524">
    <property type="term" value="F:ATP binding"/>
    <property type="evidence" value="ECO:0007669"/>
    <property type="project" value="UniProtKB-KW"/>
</dbReference>
<dbReference type="InterPro" id="IPR041701">
    <property type="entry name" value="MetN_ABC"/>
</dbReference>
<dbReference type="PROSITE" id="PS50893">
    <property type="entry name" value="ABC_TRANSPORTER_2"/>
    <property type="match status" value="1"/>
</dbReference>
<evidence type="ECO:0000256" key="6">
    <source>
        <dbReference type="ARBA" id="ARBA00022967"/>
    </source>
</evidence>
<dbReference type="SUPFAM" id="SSF52540">
    <property type="entry name" value="P-loop containing nucleoside triphosphate hydrolases"/>
    <property type="match status" value="1"/>
</dbReference>
<evidence type="ECO:0000256" key="9">
    <source>
        <dbReference type="ARBA" id="ARBA00054718"/>
    </source>
</evidence>
<keyword evidence="5 12" id="KW-0067">ATP-binding</keyword>
<evidence type="ECO:0000256" key="5">
    <source>
        <dbReference type="ARBA" id="ARBA00022840"/>
    </source>
</evidence>
<keyword evidence="8" id="KW-0472">Membrane</keyword>
<dbReference type="InterPro" id="IPR003439">
    <property type="entry name" value="ABC_transporter-like_ATP-bd"/>
</dbReference>
<dbReference type="InterPro" id="IPR027417">
    <property type="entry name" value="P-loop_NTPase"/>
</dbReference>
<dbReference type="InterPro" id="IPR018449">
    <property type="entry name" value="NIL_domain"/>
</dbReference>
<evidence type="ECO:0000256" key="7">
    <source>
        <dbReference type="ARBA" id="ARBA00022970"/>
    </source>
</evidence>
<name>A0AAU8DRW4_9ACTN</name>
<dbReference type="SUPFAM" id="SSF55021">
    <property type="entry name" value="ACT-like"/>
    <property type="match status" value="1"/>
</dbReference>
<dbReference type="InterPro" id="IPR050086">
    <property type="entry name" value="MetN_ABC_transporter-like"/>
</dbReference>
<feature type="domain" description="ABC transporter" evidence="11">
    <location>
        <begin position="5"/>
        <end position="245"/>
    </location>
</feature>
<dbReference type="InterPro" id="IPR003593">
    <property type="entry name" value="AAA+_ATPase"/>
</dbReference>
<dbReference type="SMART" id="SM00382">
    <property type="entry name" value="AAA"/>
    <property type="match status" value="1"/>
</dbReference>
<evidence type="ECO:0000256" key="8">
    <source>
        <dbReference type="ARBA" id="ARBA00023136"/>
    </source>
</evidence>
<keyword evidence="3" id="KW-1003">Cell membrane</keyword>
<evidence type="ECO:0000259" key="11">
    <source>
        <dbReference type="PROSITE" id="PS50893"/>
    </source>
</evidence>
<evidence type="ECO:0000256" key="10">
    <source>
        <dbReference type="ARBA" id="ARBA00063837"/>
    </source>
</evidence>
<comment type="similarity">
    <text evidence="1">Belongs to the ABC transporter superfamily.</text>
</comment>
<dbReference type="Gene3D" id="3.30.70.260">
    <property type="match status" value="1"/>
</dbReference>
<accession>A0AAU8DRW4</accession>
<sequence length="348" mass="36757">MNAHITFRGVSKVFATRGGADVVAVRDVDLVIDRGEIHAVIGYSGAGKSTLVRLINGLEHPTTGSIVIDGTEIAGLSERALRPIRAGIGMIFQQFNLFRSRTVVGNITYPLRIAGWSKERREKRAAELLSFVGLTDKAWTYPDQLSGGQRQRVGIARALATGPQILLADESTSALDPETTRDVLALLRRINAELGVTVVIITHEMEVVRSIADRVTILDAGGVAESGTVEEVFLHPRTAVARRFVSSVVGTTDTGVDAPVGLLGSSEKTLRPSGSVPRVLQLSTTDTAALGRAMSAVARDHGIDVEIIGGGIVGLKHSSVADLTVQLHGSDEAIARAASDLALIGGPR</sequence>
<evidence type="ECO:0000256" key="4">
    <source>
        <dbReference type="ARBA" id="ARBA00022741"/>
    </source>
</evidence>
<keyword evidence="7" id="KW-0029">Amino-acid transport</keyword>
<comment type="function">
    <text evidence="9">Part of the ABC transporter FtsEX involved in cellular division. Has ATPase activity.</text>
</comment>
<dbReference type="Gene3D" id="3.40.50.300">
    <property type="entry name" value="P-loop containing nucleotide triphosphate hydrolases"/>
    <property type="match status" value="1"/>
</dbReference>
<dbReference type="GO" id="GO:0005886">
    <property type="term" value="C:plasma membrane"/>
    <property type="evidence" value="ECO:0007669"/>
    <property type="project" value="UniProtKB-ARBA"/>
</dbReference>
<evidence type="ECO:0000256" key="1">
    <source>
        <dbReference type="ARBA" id="ARBA00005417"/>
    </source>
</evidence>
<organism evidence="12">
    <name type="scientific">Nakamurella sp. A5-74</name>
    <dbReference type="NCBI Taxonomy" id="3158264"/>
    <lineage>
        <taxon>Bacteria</taxon>
        <taxon>Bacillati</taxon>
        <taxon>Actinomycetota</taxon>
        <taxon>Actinomycetes</taxon>
        <taxon>Nakamurellales</taxon>
        <taxon>Nakamurellaceae</taxon>
        <taxon>Nakamurella</taxon>
    </lineage>
</organism>
<dbReference type="Pfam" id="PF00005">
    <property type="entry name" value="ABC_tran"/>
    <property type="match status" value="1"/>
</dbReference>
<dbReference type="PANTHER" id="PTHR43166">
    <property type="entry name" value="AMINO ACID IMPORT ATP-BINDING PROTEIN"/>
    <property type="match status" value="1"/>
</dbReference>
<dbReference type="GO" id="GO:0016887">
    <property type="term" value="F:ATP hydrolysis activity"/>
    <property type="evidence" value="ECO:0007669"/>
    <property type="project" value="InterPro"/>
</dbReference>
<dbReference type="EMBL" id="CP159218">
    <property type="protein sequence ID" value="XCG63914.1"/>
    <property type="molecule type" value="Genomic_DNA"/>
</dbReference>
<gene>
    <name evidence="12" type="ORF">ABLG96_00765</name>
</gene>
<dbReference type="RefSeq" id="WP_353649529.1">
    <property type="nucleotide sequence ID" value="NZ_CP159218.1"/>
</dbReference>
<keyword evidence="2" id="KW-0813">Transport</keyword>
<keyword evidence="6" id="KW-1278">Translocase</keyword>